<dbReference type="InterPro" id="IPR027493">
    <property type="entry name" value="Ribosomal_bL31_B"/>
</dbReference>
<dbReference type="NCBIfam" id="NF002462">
    <property type="entry name" value="PRK01678.1"/>
    <property type="match status" value="1"/>
</dbReference>
<dbReference type="SUPFAM" id="SSF143800">
    <property type="entry name" value="L28p-like"/>
    <property type="match status" value="1"/>
</dbReference>
<evidence type="ECO:0000256" key="1">
    <source>
        <dbReference type="ARBA" id="ARBA00022980"/>
    </source>
</evidence>
<accession>A0A4Y3QSL7</accession>
<keyword evidence="1 3" id="KW-0689">Ribosomal protein</keyword>
<dbReference type="GO" id="GO:0005840">
    <property type="term" value="C:ribosome"/>
    <property type="evidence" value="ECO:0007669"/>
    <property type="project" value="UniProtKB-KW"/>
</dbReference>
<dbReference type="PANTHER" id="PTHR33280:SF1">
    <property type="entry name" value="LARGE RIBOSOMAL SUBUNIT PROTEIN BL31C"/>
    <property type="match status" value="1"/>
</dbReference>
<dbReference type="PRINTS" id="PR01249">
    <property type="entry name" value="RIBOSOMALL31"/>
</dbReference>
<dbReference type="PROSITE" id="PS01143">
    <property type="entry name" value="RIBOSOMAL_L31"/>
    <property type="match status" value="1"/>
</dbReference>
<evidence type="ECO:0000313" key="6">
    <source>
        <dbReference type="Proteomes" id="UP000319210"/>
    </source>
</evidence>
<dbReference type="InterPro" id="IPR034704">
    <property type="entry name" value="Ribosomal_bL28/bL31-like_sf"/>
</dbReference>
<feature type="region of interest" description="Disordered" evidence="4">
    <location>
        <begin position="76"/>
        <end position="98"/>
    </location>
</feature>
<dbReference type="InterPro" id="IPR042105">
    <property type="entry name" value="Ribosomal_bL31_sf"/>
</dbReference>
<dbReference type="Gene3D" id="4.10.830.30">
    <property type="entry name" value="Ribosomal protein L31"/>
    <property type="match status" value="1"/>
</dbReference>
<dbReference type="EMBL" id="BJMM01000002">
    <property type="protein sequence ID" value="GEB47687.1"/>
    <property type="molecule type" value="Genomic_DNA"/>
</dbReference>
<protein>
    <recommendedName>
        <fullName evidence="3">Large ribosomal subunit protein bL31B</fullName>
    </recommendedName>
</protein>
<dbReference type="Proteomes" id="UP000319210">
    <property type="component" value="Unassembled WGS sequence"/>
</dbReference>
<comment type="similarity">
    <text evidence="3">Belongs to the bacterial ribosomal protein bL31 family. Type B subfamily.</text>
</comment>
<dbReference type="Pfam" id="PF01197">
    <property type="entry name" value="Ribosomal_L31"/>
    <property type="match status" value="1"/>
</dbReference>
<dbReference type="GO" id="GO:1990904">
    <property type="term" value="C:ribonucleoprotein complex"/>
    <property type="evidence" value="ECO:0007669"/>
    <property type="project" value="UniProtKB-KW"/>
</dbReference>
<organism evidence="5 6">
    <name type="scientific">Streptomyces cacaoi</name>
    <dbReference type="NCBI Taxonomy" id="1898"/>
    <lineage>
        <taxon>Bacteria</taxon>
        <taxon>Bacillati</taxon>
        <taxon>Actinomycetota</taxon>
        <taxon>Actinomycetes</taxon>
        <taxon>Kitasatosporales</taxon>
        <taxon>Streptomycetaceae</taxon>
        <taxon>Streptomyces</taxon>
    </lineage>
</organism>
<dbReference type="InterPro" id="IPR002150">
    <property type="entry name" value="Ribosomal_bL31"/>
</dbReference>
<sequence>MKSDTHPDYHQVVFRDQAAGYAFLTRSTASSDTTIEWDDGQTYPVIDVEISSESHPFYTGKARVVDSEGQIAKFRRRYESPTPDDVLHTGPDAEPTPEDVVLASGRDLTEANLAWAREQIAAEGRSALDRRLP</sequence>
<evidence type="ECO:0000256" key="4">
    <source>
        <dbReference type="SAM" id="MobiDB-lite"/>
    </source>
</evidence>
<dbReference type="GO" id="GO:0003735">
    <property type="term" value="F:structural constituent of ribosome"/>
    <property type="evidence" value="ECO:0007669"/>
    <property type="project" value="InterPro"/>
</dbReference>
<reference evidence="5 6" key="1">
    <citation type="submission" date="2019-06" db="EMBL/GenBank/DDBJ databases">
        <title>Whole genome shotgun sequence of Streptomyces cacaoi subsp. cacaoi NBRC 12748.</title>
        <authorList>
            <person name="Hosoyama A."/>
            <person name="Uohara A."/>
            <person name="Ohji S."/>
            <person name="Ichikawa N."/>
        </authorList>
    </citation>
    <scope>NUCLEOTIDE SEQUENCE [LARGE SCALE GENOMIC DNA]</scope>
    <source>
        <strain evidence="5 6">NBRC 12748</strain>
    </source>
</reference>
<comment type="caution">
    <text evidence="5">The sequence shown here is derived from an EMBL/GenBank/DDBJ whole genome shotgun (WGS) entry which is preliminary data.</text>
</comment>
<evidence type="ECO:0000313" key="5">
    <source>
        <dbReference type="EMBL" id="GEB47687.1"/>
    </source>
</evidence>
<dbReference type="PANTHER" id="PTHR33280">
    <property type="entry name" value="50S RIBOSOMAL PROTEIN L31, CHLOROPLASTIC"/>
    <property type="match status" value="1"/>
</dbReference>
<proteinExistence type="inferred from homology"/>
<dbReference type="GO" id="GO:0006412">
    <property type="term" value="P:translation"/>
    <property type="evidence" value="ECO:0007669"/>
    <property type="project" value="UniProtKB-UniRule"/>
</dbReference>
<dbReference type="OrthoDB" id="9803251at2"/>
<evidence type="ECO:0000256" key="2">
    <source>
        <dbReference type="ARBA" id="ARBA00023274"/>
    </source>
</evidence>
<gene>
    <name evidence="3" type="primary">rpmE2</name>
    <name evidence="5" type="ORF">SCA03_02380</name>
</gene>
<name>A0A4Y3QSL7_STRCI</name>
<comment type="subunit">
    <text evidence="3">Part of the 50S ribosomal subunit.</text>
</comment>
<keyword evidence="6" id="KW-1185">Reference proteome</keyword>
<evidence type="ECO:0000256" key="3">
    <source>
        <dbReference type="HAMAP-Rule" id="MF_00502"/>
    </source>
</evidence>
<keyword evidence="2 3" id="KW-0687">Ribonucleoprotein</keyword>
<dbReference type="AlphaFoldDB" id="A0A4Y3QSL7"/>
<dbReference type="NCBIfam" id="TIGR00105">
    <property type="entry name" value="L31"/>
    <property type="match status" value="1"/>
</dbReference>
<dbReference type="HAMAP" id="MF_00502">
    <property type="entry name" value="Ribosomal_bL31_2"/>
    <property type="match status" value="1"/>
</dbReference>